<evidence type="ECO:0000313" key="1">
    <source>
        <dbReference type="EMBL" id="KAF9150574.1"/>
    </source>
</evidence>
<dbReference type="Gene3D" id="3.80.10.10">
    <property type="entry name" value="Ribonuclease Inhibitor"/>
    <property type="match status" value="1"/>
</dbReference>
<evidence type="ECO:0008006" key="3">
    <source>
        <dbReference type="Google" id="ProtNLM"/>
    </source>
</evidence>
<dbReference type="AlphaFoldDB" id="A0A9P5RY82"/>
<dbReference type="OrthoDB" id="2382832at2759"/>
<dbReference type="Proteomes" id="UP000748756">
    <property type="component" value="Unassembled WGS sequence"/>
</dbReference>
<dbReference type="EMBL" id="JAAAUQ010000403">
    <property type="protein sequence ID" value="KAF9150574.1"/>
    <property type="molecule type" value="Genomic_DNA"/>
</dbReference>
<comment type="caution">
    <text evidence="1">The sequence shown here is derived from an EMBL/GenBank/DDBJ whole genome shotgun (WGS) entry which is preliminary data.</text>
</comment>
<evidence type="ECO:0000313" key="2">
    <source>
        <dbReference type="Proteomes" id="UP000748756"/>
    </source>
</evidence>
<name>A0A9P5RY82_9FUNG</name>
<keyword evidence="2" id="KW-1185">Reference proteome</keyword>
<dbReference type="SUPFAM" id="SSF52047">
    <property type="entry name" value="RNI-like"/>
    <property type="match status" value="1"/>
</dbReference>
<organism evidence="1 2">
    <name type="scientific">Linnemannia schmuckeri</name>
    <dbReference type="NCBI Taxonomy" id="64567"/>
    <lineage>
        <taxon>Eukaryota</taxon>
        <taxon>Fungi</taxon>
        <taxon>Fungi incertae sedis</taxon>
        <taxon>Mucoromycota</taxon>
        <taxon>Mortierellomycotina</taxon>
        <taxon>Mortierellomycetes</taxon>
        <taxon>Mortierellales</taxon>
        <taxon>Mortierellaceae</taxon>
        <taxon>Linnemannia</taxon>
    </lineage>
</organism>
<dbReference type="InterPro" id="IPR032675">
    <property type="entry name" value="LRR_dom_sf"/>
</dbReference>
<accession>A0A9P5RY82</accession>
<sequence>MQDAQTLYQQQGVFDILELIQRIGYSLHPSDLFACVQVSRHWNNSLIPLLWETIDDSELSWPRIIRQYEEDIQQDQDNKNYIRQAFVKNGCHIRHLWLHWRTTLDAACIGSHCSNLRSLHTGYIRHSQIQQPEHEWMEDLDREEQDEMIALRWALAMEDLSSSPFPTRREPFGRTLAQQEQDWSTSKHFWTFVRNNYQLQSLCLNKSLEEFMENVSVPYLVDTLASLKNLAMLENNYVAIDLDHIFGRLLALEKYSTTFSPSGSGTSTQPSLQLRDAAFLDVCAYRELLRILSHAPNLESLHVGAVAALGAVTPTEVAVIMNQSPSRVTSLKLGVRSHMLDIALDPVFAYMPHLTSFTTIQLVPSISQTLSTFCSNLETVHELNKGSLSAGLGHAVQLGTSALGLLLKNCPSLKKFDGIRHVLSGSIWEEAWVCQGLTFLRCQIKGVQRLSSQDQERYNAIAIRTGDETLSEDDSRLVQLHTASLEQQKKIYRKLATLTQLRVLDLGAEYRRLHRDFQMSDEEYLTVNGPFSGTLELTLESGLGQLETLKALQVFGFESVDHRTGQAELEWMAREWTRLNEMRGLHDNFPTRNEYERRKAELRERFEALRPDVKHQGIDYGYGNGAGRL</sequence>
<reference evidence="1" key="1">
    <citation type="journal article" date="2020" name="Fungal Divers.">
        <title>Resolving the Mortierellaceae phylogeny through synthesis of multi-gene phylogenetics and phylogenomics.</title>
        <authorList>
            <person name="Vandepol N."/>
            <person name="Liber J."/>
            <person name="Desiro A."/>
            <person name="Na H."/>
            <person name="Kennedy M."/>
            <person name="Barry K."/>
            <person name="Grigoriev I.V."/>
            <person name="Miller A.N."/>
            <person name="O'Donnell K."/>
            <person name="Stajich J.E."/>
            <person name="Bonito G."/>
        </authorList>
    </citation>
    <scope>NUCLEOTIDE SEQUENCE</scope>
    <source>
        <strain evidence="1">NRRL 6426</strain>
    </source>
</reference>
<proteinExistence type="predicted"/>
<gene>
    <name evidence="1" type="ORF">BG015_007630</name>
</gene>
<protein>
    <recommendedName>
        <fullName evidence="3">F-box domain-containing protein</fullName>
    </recommendedName>
</protein>